<dbReference type="Proteomes" id="UP000762676">
    <property type="component" value="Unassembled WGS sequence"/>
</dbReference>
<evidence type="ECO:0000313" key="1">
    <source>
        <dbReference type="EMBL" id="GFR89384.1"/>
    </source>
</evidence>
<evidence type="ECO:0000313" key="2">
    <source>
        <dbReference type="Proteomes" id="UP000762676"/>
    </source>
</evidence>
<comment type="caution">
    <text evidence="1">The sequence shown here is derived from an EMBL/GenBank/DDBJ whole genome shotgun (WGS) entry which is preliminary data.</text>
</comment>
<keyword evidence="2" id="KW-1185">Reference proteome</keyword>
<dbReference type="AlphaFoldDB" id="A0AAV4GVF4"/>
<protein>
    <submittedName>
        <fullName evidence="1">Uncharacterized protein</fullName>
    </submittedName>
</protein>
<gene>
    <name evidence="1" type="ORF">ElyMa_000793500</name>
</gene>
<reference evidence="1 2" key="1">
    <citation type="journal article" date="2021" name="Elife">
        <title>Chloroplast acquisition without the gene transfer in kleptoplastic sea slugs, Plakobranchus ocellatus.</title>
        <authorList>
            <person name="Maeda T."/>
            <person name="Takahashi S."/>
            <person name="Yoshida T."/>
            <person name="Shimamura S."/>
            <person name="Takaki Y."/>
            <person name="Nagai Y."/>
            <person name="Toyoda A."/>
            <person name="Suzuki Y."/>
            <person name="Arimoto A."/>
            <person name="Ishii H."/>
            <person name="Satoh N."/>
            <person name="Nishiyama T."/>
            <person name="Hasebe M."/>
            <person name="Maruyama T."/>
            <person name="Minagawa J."/>
            <person name="Obokata J."/>
            <person name="Shigenobu S."/>
        </authorList>
    </citation>
    <scope>NUCLEOTIDE SEQUENCE [LARGE SCALE GENOMIC DNA]</scope>
</reference>
<sequence length="110" mass="12236">MNVSCFPTFKPHGLSGFLPFFLKVTAVGKPILDFMLMKTITTTEAFTVSTLQQSIYLKINSRPRVVEARPDSPTHKFDATASGAAVSERELRKPKPVPLREVGKLFSRLV</sequence>
<organism evidence="1 2">
    <name type="scientific">Elysia marginata</name>
    <dbReference type="NCBI Taxonomy" id="1093978"/>
    <lineage>
        <taxon>Eukaryota</taxon>
        <taxon>Metazoa</taxon>
        <taxon>Spiralia</taxon>
        <taxon>Lophotrochozoa</taxon>
        <taxon>Mollusca</taxon>
        <taxon>Gastropoda</taxon>
        <taxon>Heterobranchia</taxon>
        <taxon>Euthyneura</taxon>
        <taxon>Panpulmonata</taxon>
        <taxon>Sacoglossa</taxon>
        <taxon>Placobranchoidea</taxon>
        <taxon>Plakobranchidae</taxon>
        <taxon>Elysia</taxon>
    </lineage>
</organism>
<name>A0AAV4GVF4_9GAST</name>
<dbReference type="EMBL" id="BMAT01001622">
    <property type="protein sequence ID" value="GFR89384.1"/>
    <property type="molecule type" value="Genomic_DNA"/>
</dbReference>
<proteinExistence type="predicted"/>
<accession>A0AAV4GVF4</accession>